<protein>
    <recommendedName>
        <fullName evidence="2">A-kinase anchor protein 7-like phosphoesterase domain-containing protein</fullName>
    </recommendedName>
</protein>
<evidence type="ECO:0000313" key="3">
    <source>
        <dbReference type="EMBL" id="KAA6364467.1"/>
    </source>
</evidence>
<feature type="domain" description="A-kinase anchor protein 7-like phosphoesterase" evidence="2">
    <location>
        <begin position="1"/>
        <end position="109"/>
    </location>
</feature>
<accession>A0A5J4U1N0</accession>
<name>A0A5J4U1N0_9EUKA</name>
<sequence>LYIDVDKEHESFQKIQLIGSLLREKMRNAGFQVQEERIKGQGIKIHATLLNTKRRTSIQESGSQTQQQPQNKHPRRIPVDVRDIIAEFGAYDFGVWNISEVLLSRMNQQELLPELKGQRPHKGSGFYETLEQINIGALSEKKE</sequence>
<dbReference type="Gene3D" id="3.90.1140.10">
    <property type="entry name" value="Cyclic phosphodiesterase"/>
    <property type="match status" value="1"/>
</dbReference>
<dbReference type="Pfam" id="PF10469">
    <property type="entry name" value="AKAP7_NLS"/>
    <property type="match status" value="1"/>
</dbReference>
<dbReference type="AlphaFoldDB" id="A0A5J4U1N0"/>
<evidence type="ECO:0000256" key="1">
    <source>
        <dbReference type="SAM" id="MobiDB-lite"/>
    </source>
</evidence>
<gene>
    <name evidence="3" type="ORF">EZS28_040005</name>
</gene>
<dbReference type="Proteomes" id="UP000324800">
    <property type="component" value="Unassembled WGS sequence"/>
</dbReference>
<organism evidence="3 4">
    <name type="scientific">Streblomastix strix</name>
    <dbReference type="NCBI Taxonomy" id="222440"/>
    <lineage>
        <taxon>Eukaryota</taxon>
        <taxon>Metamonada</taxon>
        <taxon>Preaxostyla</taxon>
        <taxon>Oxymonadida</taxon>
        <taxon>Streblomastigidae</taxon>
        <taxon>Streblomastix</taxon>
    </lineage>
</organism>
<comment type="caution">
    <text evidence="3">The sequence shown here is derived from an EMBL/GenBank/DDBJ whole genome shotgun (WGS) entry which is preliminary data.</text>
</comment>
<feature type="compositionally biased region" description="Low complexity" evidence="1">
    <location>
        <begin position="58"/>
        <end position="70"/>
    </location>
</feature>
<proteinExistence type="predicted"/>
<dbReference type="InterPro" id="IPR019510">
    <property type="entry name" value="AKAP7-like_phosphoesterase"/>
</dbReference>
<evidence type="ECO:0000259" key="2">
    <source>
        <dbReference type="Pfam" id="PF10469"/>
    </source>
</evidence>
<feature type="non-terminal residue" evidence="3">
    <location>
        <position position="1"/>
    </location>
</feature>
<evidence type="ECO:0000313" key="4">
    <source>
        <dbReference type="Proteomes" id="UP000324800"/>
    </source>
</evidence>
<reference evidence="3 4" key="1">
    <citation type="submission" date="2019-03" db="EMBL/GenBank/DDBJ databases">
        <title>Single cell metagenomics reveals metabolic interactions within the superorganism composed of flagellate Streblomastix strix and complex community of Bacteroidetes bacteria on its surface.</title>
        <authorList>
            <person name="Treitli S.C."/>
            <person name="Kolisko M."/>
            <person name="Husnik F."/>
            <person name="Keeling P."/>
            <person name="Hampl V."/>
        </authorList>
    </citation>
    <scope>NUCLEOTIDE SEQUENCE [LARGE SCALE GENOMIC DNA]</scope>
    <source>
        <strain evidence="3">ST1C</strain>
    </source>
</reference>
<feature type="region of interest" description="Disordered" evidence="1">
    <location>
        <begin position="54"/>
        <end position="76"/>
    </location>
</feature>
<dbReference type="EMBL" id="SNRW01021627">
    <property type="protein sequence ID" value="KAA6364467.1"/>
    <property type="molecule type" value="Genomic_DNA"/>
</dbReference>